<evidence type="ECO:0000313" key="10">
    <source>
        <dbReference type="EMBL" id="TCP65170.1"/>
    </source>
</evidence>
<feature type="transmembrane region" description="Helical" evidence="8">
    <location>
        <begin position="175"/>
        <end position="204"/>
    </location>
</feature>
<dbReference type="EMBL" id="SLXT01000006">
    <property type="protein sequence ID" value="TCP65170.1"/>
    <property type="molecule type" value="Genomic_DNA"/>
</dbReference>
<accession>A0A4R2RMG1</accession>
<feature type="transmembrane region" description="Helical" evidence="8">
    <location>
        <begin position="216"/>
        <end position="233"/>
    </location>
</feature>
<evidence type="ECO:0000256" key="8">
    <source>
        <dbReference type="SAM" id="Phobius"/>
    </source>
</evidence>
<keyword evidence="5 8" id="KW-0812">Transmembrane</keyword>
<comment type="caution">
    <text evidence="10">The sequence shown here is derived from an EMBL/GenBank/DDBJ whole genome shotgun (WGS) entry which is preliminary data.</text>
</comment>
<feature type="domain" description="Glycosyltransferase RgtA/B/C/D-like" evidence="9">
    <location>
        <begin position="81"/>
        <end position="227"/>
    </location>
</feature>
<gene>
    <name evidence="10" type="ORF">EDD73_10653</name>
</gene>
<dbReference type="AlphaFoldDB" id="A0A4R2RMG1"/>
<dbReference type="GO" id="GO:0005886">
    <property type="term" value="C:plasma membrane"/>
    <property type="evidence" value="ECO:0007669"/>
    <property type="project" value="UniProtKB-SubCell"/>
</dbReference>
<keyword evidence="2" id="KW-1003">Cell membrane</keyword>
<sequence length="445" mass="50273">MRQHLSYWLHTAERNIASAPVLLSLIVLVALGLRVLYVLTYGETLYLHSDDQNYINTAYHWLNTGMFTYRNPMQPTVFITPGFPALLAAVFAAGGDVQTVRLVQAVLTTLSVLLTYLIGRDLFGQKTGLLAALVMAVYPPNLVATGLILTEPLFQVFFLAFIWRSLHLKSMGDWLLLGLIWALGTYVRPTLALLPVAILPILFWRELLSWQFPWRRLAAMVALFCLVLSPWWIRNYLAYETFIPLAVSSGNPLLLGTMPPGTTIEPDPNWVYPEVDANGFVDQYATDKFEAAYAKARILQFIQDDPASFAYHYLVTKPSMLWSTPYYWKPIPLPYLNWNDQLFIHYGLLLLSLAGLLLQLVIAKGRRTAIAVVAVIPLYFTLIHAVYYSMDRYAFPMMPLLIIWTGALAVTAAYGLTYAARRLQRLAPGWLTNARVVDRLSDSDS</sequence>
<dbReference type="InterPro" id="IPR038731">
    <property type="entry name" value="RgtA/B/C-like"/>
</dbReference>
<evidence type="ECO:0000313" key="11">
    <source>
        <dbReference type="Proteomes" id="UP000294813"/>
    </source>
</evidence>
<keyword evidence="4 10" id="KW-0808">Transferase</keyword>
<organism evidence="10 11">
    <name type="scientific">Heliophilum fasciatum</name>
    <dbReference type="NCBI Taxonomy" id="35700"/>
    <lineage>
        <taxon>Bacteria</taxon>
        <taxon>Bacillati</taxon>
        <taxon>Bacillota</taxon>
        <taxon>Clostridia</taxon>
        <taxon>Eubacteriales</taxon>
        <taxon>Heliobacteriaceae</taxon>
        <taxon>Heliophilum</taxon>
    </lineage>
</organism>
<feature type="transmembrane region" description="Helical" evidence="8">
    <location>
        <begin position="76"/>
        <end position="94"/>
    </location>
</feature>
<evidence type="ECO:0000256" key="7">
    <source>
        <dbReference type="ARBA" id="ARBA00023136"/>
    </source>
</evidence>
<evidence type="ECO:0000256" key="2">
    <source>
        <dbReference type="ARBA" id="ARBA00022475"/>
    </source>
</evidence>
<keyword evidence="3 10" id="KW-0328">Glycosyltransferase</keyword>
<name>A0A4R2RMG1_9FIRM</name>
<feature type="transmembrane region" description="Helical" evidence="8">
    <location>
        <begin position="393"/>
        <end position="416"/>
    </location>
</feature>
<feature type="transmembrane region" description="Helical" evidence="8">
    <location>
        <begin position="343"/>
        <end position="362"/>
    </location>
</feature>
<evidence type="ECO:0000256" key="3">
    <source>
        <dbReference type="ARBA" id="ARBA00022676"/>
    </source>
</evidence>
<evidence type="ECO:0000259" key="9">
    <source>
        <dbReference type="Pfam" id="PF13231"/>
    </source>
</evidence>
<protein>
    <submittedName>
        <fullName evidence="10">Dolichyl-phosphate-mannose-protein mannosyltransferase</fullName>
    </submittedName>
</protein>
<feature type="transmembrane region" description="Helical" evidence="8">
    <location>
        <begin position="100"/>
        <end position="118"/>
    </location>
</feature>
<dbReference type="OrthoDB" id="136232at2"/>
<dbReference type="InterPro" id="IPR050297">
    <property type="entry name" value="LipidA_mod_glycosyltrf_83"/>
</dbReference>
<dbReference type="Proteomes" id="UP000294813">
    <property type="component" value="Unassembled WGS sequence"/>
</dbReference>
<keyword evidence="6 8" id="KW-1133">Transmembrane helix</keyword>
<dbReference type="GO" id="GO:0009103">
    <property type="term" value="P:lipopolysaccharide biosynthetic process"/>
    <property type="evidence" value="ECO:0007669"/>
    <property type="project" value="UniProtKB-ARBA"/>
</dbReference>
<keyword evidence="7 8" id="KW-0472">Membrane</keyword>
<feature type="transmembrane region" description="Helical" evidence="8">
    <location>
        <begin position="369"/>
        <end position="387"/>
    </location>
</feature>
<proteinExistence type="predicted"/>
<feature type="transmembrane region" description="Helical" evidence="8">
    <location>
        <begin position="130"/>
        <end position="163"/>
    </location>
</feature>
<evidence type="ECO:0000256" key="1">
    <source>
        <dbReference type="ARBA" id="ARBA00004651"/>
    </source>
</evidence>
<dbReference type="PANTHER" id="PTHR33908">
    <property type="entry name" value="MANNOSYLTRANSFERASE YKCB-RELATED"/>
    <property type="match status" value="1"/>
</dbReference>
<evidence type="ECO:0000256" key="4">
    <source>
        <dbReference type="ARBA" id="ARBA00022679"/>
    </source>
</evidence>
<dbReference type="PANTHER" id="PTHR33908:SF11">
    <property type="entry name" value="MEMBRANE PROTEIN"/>
    <property type="match status" value="1"/>
</dbReference>
<reference evidence="10 11" key="1">
    <citation type="submission" date="2019-03" db="EMBL/GenBank/DDBJ databases">
        <title>Genomic Encyclopedia of Type Strains, Phase IV (KMG-IV): sequencing the most valuable type-strain genomes for metagenomic binning, comparative biology and taxonomic classification.</title>
        <authorList>
            <person name="Goeker M."/>
        </authorList>
    </citation>
    <scope>NUCLEOTIDE SEQUENCE [LARGE SCALE GENOMIC DNA]</scope>
    <source>
        <strain evidence="10 11">DSM 11170</strain>
    </source>
</reference>
<dbReference type="Pfam" id="PF13231">
    <property type="entry name" value="PMT_2"/>
    <property type="match status" value="1"/>
</dbReference>
<dbReference type="RefSeq" id="WP_131918589.1">
    <property type="nucleotide sequence ID" value="NZ_JAOQNU010000006.1"/>
</dbReference>
<dbReference type="GO" id="GO:0016763">
    <property type="term" value="F:pentosyltransferase activity"/>
    <property type="evidence" value="ECO:0007669"/>
    <property type="project" value="TreeGrafter"/>
</dbReference>
<keyword evidence="11" id="KW-1185">Reference proteome</keyword>
<comment type="subcellular location">
    <subcellularLocation>
        <location evidence="1">Cell membrane</location>
        <topology evidence="1">Multi-pass membrane protein</topology>
    </subcellularLocation>
</comment>
<evidence type="ECO:0000256" key="6">
    <source>
        <dbReference type="ARBA" id="ARBA00022989"/>
    </source>
</evidence>
<feature type="transmembrane region" description="Helical" evidence="8">
    <location>
        <begin position="20"/>
        <end position="39"/>
    </location>
</feature>
<evidence type="ECO:0000256" key="5">
    <source>
        <dbReference type="ARBA" id="ARBA00022692"/>
    </source>
</evidence>